<feature type="signal peptide" evidence="1">
    <location>
        <begin position="1"/>
        <end position="18"/>
    </location>
</feature>
<gene>
    <name evidence="2" type="ORF">CSC2_37440</name>
</gene>
<evidence type="ECO:0000313" key="2">
    <source>
        <dbReference type="EMBL" id="GFZ33218.1"/>
    </source>
</evidence>
<comment type="caution">
    <text evidence="2">The sequence shown here is derived from an EMBL/GenBank/DDBJ whole genome shotgun (WGS) entry which is preliminary data.</text>
</comment>
<organism evidence="2 3">
    <name type="scientific">Clostridium zeae</name>
    <dbReference type="NCBI Taxonomy" id="2759022"/>
    <lineage>
        <taxon>Bacteria</taxon>
        <taxon>Bacillati</taxon>
        <taxon>Bacillota</taxon>
        <taxon>Clostridia</taxon>
        <taxon>Eubacteriales</taxon>
        <taxon>Clostridiaceae</taxon>
        <taxon>Clostridium</taxon>
    </lineage>
</organism>
<dbReference type="RefSeq" id="WP_206871454.1">
    <property type="nucleotide sequence ID" value="NZ_BMBA01000004.1"/>
</dbReference>
<sequence>MKKLIALALCSLICLSLAGCKATSLDKTKLDANSSNNDSLIKEAVSKYYLTQDPKNKGELKIYNTKSFKDKYLVLAEKYSGDGHRSTDLFLLDMKHNIEAWTTGVTPISMCFSINKTEYDGSTILFGTFNNTKWDPKEDKKIPVQLNKLDIKFSDGQSLKENISNESGYIVISNSTSKVEQFNLYNDKNELQSNLDEMNEINETKFNAFKIK</sequence>
<protein>
    <recommendedName>
        <fullName evidence="4">Lipoprotein</fullName>
    </recommendedName>
</protein>
<feature type="chain" id="PRO_5046142575" description="Lipoprotein" evidence="1">
    <location>
        <begin position="19"/>
        <end position="212"/>
    </location>
</feature>
<proteinExistence type="predicted"/>
<evidence type="ECO:0000313" key="3">
    <source>
        <dbReference type="Proteomes" id="UP000663802"/>
    </source>
</evidence>
<evidence type="ECO:0008006" key="4">
    <source>
        <dbReference type="Google" id="ProtNLM"/>
    </source>
</evidence>
<dbReference type="Proteomes" id="UP000663802">
    <property type="component" value="Unassembled WGS sequence"/>
</dbReference>
<dbReference type="PROSITE" id="PS51257">
    <property type="entry name" value="PROKAR_LIPOPROTEIN"/>
    <property type="match status" value="1"/>
</dbReference>
<reference evidence="2 3" key="1">
    <citation type="journal article" date="2021" name="Int. J. Syst. Evol. Microbiol.">
        <title>Clostridium zeae sp. nov., isolated from corn silage.</title>
        <authorList>
            <person name="Kobayashi H."/>
            <person name="Tanizawa Y."/>
            <person name="Yagura M."/>
            <person name="Sakamoto M."/>
            <person name="Ohkuma M."/>
            <person name="Tohno M."/>
        </authorList>
    </citation>
    <scope>NUCLEOTIDE SEQUENCE [LARGE SCALE GENOMIC DNA]</scope>
    <source>
        <strain evidence="2 3">CSC2</strain>
    </source>
</reference>
<accession>A0ABQ1EEH2</accession>
<name>A0ABQ1EEH2_9CLOT</name>
<evidence type="ECO:0000256" key="1">
    <source>
        <dbReference type="SAM" id="SignalP"/>
    </source>
</evidence>
<dbReference type="EMBL" id="BMBA01000004">
    <property type="protein sequence ID" value="GFZ33218.1"/>
    <property type="molecule type" value="Genomic_DNA"/>
</dbReference>
<keyword evidence="1" id="KW-0732">Signal</keyword>
<keyword evidence="3" id="KW-1185">Reference proteome</keyword>